<sequence>MGRVTGRTRQAARLLAGGTLGLAVVAGGALHPGRAADRIPVADVFEITIPTDGGEGVAHYEGAIHGAYRTPDATVLYWSIRAAEDSGAPLRTVFEHEDVDLVGGVLADPRTLDVLLPLRDDARCLCTEAGDLDPSQDPHTFQVMYTSFPAVPAGTTAIDVDVDGRGTIVAGVPVSDILPTGPQVERASVVMGQGWPAAPTTEQVGQVGARDPLDLVGRSGAGDGSVTTEGTGADRLVRFDADVLFAFDRSDLSAEAQAVLDDAIAEIEAAGELGRLEVVGHTDGQGTADYNQRLSVARAQTVADSLREALGEDLEVTVEGRGWDEPIATNDTEEGRAQNRRVTISYETASGTEGDR</sequence>
<keyword evidence="3" id="KW-0998">Cell outer membrane</keyword>
<protein>
    <recommendedName>
        <fullName evidence="6">OmpA-like domain-containing protein</fullName>
    </recommendedName>
</protein>
<proteinExistence type="predicted"/>
<evidence type="ECO:0000259" key="6">
    <source>
        <dbReference type="PROSITE" id="PS51123"/>
    </source>
</evidence>
<keyword evidence="2 4" id="KW-0472">Membrane</keyword>
<evidence type="ECO:0000256" key="4">
    <source>
        <dbReference type="PROSITE-ProRule" id="PRU00473"/>
    </source>
</evidence>
<organism evidence="7 8">
    <name type="scientific">Ornithinimicrobium pekingense</name>
    <dbReference type="NCBI Taxonomy" id="384677"/>
    <lineage>
        <taxon>Bacteria</taxon>
        <taxon>Bacillati</taxon>
        <taxon>Actinomycetota</taxon>
        <taxon>Actinomycetes</taxon>
        <taxon>Micrococcales</taxon>
        <taxon>Ornithinimicrobiaceae</taxon>
        <taxon>Ornithinimicrobium</taxon>
    </lineage>
</organism>
<dbReference type="PROSITE" id="PS51123">
    <property type="entry name" value="OMPA_2"/>
    <property type="match status" value="1"/>
</dbReference>
<dbReference type="Pfam" id="PF00691">
    <property type="entry name" value="OmpA"/>
    <property type="match status" value="1"/>
</dbReference>
<feature type="region of interest" description="Disordered" evidence="5">
    <location>
        <begin position="323"/>
        <end position="356"/>
    </location>
</feature>
<reference evidence="8" key="1">
    <citation type="journal article" date="2019" name="Int. J. Syst. Evol. Microbiol.">
        <title>The Global Catalogue of Microorganisms (GCM) 10K type strain sequencing project: providing services to taxonomists for standard genome sequencing and annotation.</title>
        <authorList>
            <consortium name="The Broad Institute Genomics Platform"/>
            <consortium name="The Broad Institute Genome Sequencing Center for Infectious Disease"/>
            <person name="Wu L."/>
            <person name="Ma J."/>
        </authorList>
    </citation>
    <scope>NUCLEOTIDE SEQUENCE [LARGE SCALE GENOMIC DNA]</scope>
    <source>
        <strain evidence="8">CGMCC 1.5362</strain>
    </source>
</reference>
<comment type="subcellular location">
    <subcellularLocation>
        <location evidence="1">Cell outer membrane</location>
    </subcellularLocation>
</comment>
<gene>
    <name evidence="7" type="ORF">GCM10011509_31090</name>
</gene>
<dbReference type="InterPro" id="IPR036737">
    <property type="entry name" value="OmpA-like_sf"/>
</dbReference>
<feature type="domain" description="OmpA-like" evidence="6">
    <location>
        <begin position="232"/>
        <end position="350"/>
    </location>
</feature>
<name>A0ABQ2FC94_9MICO</name>
<dbReference type="InterPro" id="IPR006665">
    <property type="entry name" value="OmpA-like"/>
</dbReference>
<evidence type="ECO:0000256" key="5">
    <source>
        <dbReference type="SAM" id="MobiDB-lite"/>
    </source>
</evidence>
<dbReference type="PANTHER" id="PTHR30329">
    <property type="entry name" value="STATOR ELEMENT OF FLAGELLAR MOTOR COMPLEX"/>
    <property type="match status" value="1"/>
</dbReference>
<dbReference type="InterPro" id="IPR006664">
    <property type="entry name" value="OMP_bac"/>
</dbReference>
<dbReference type="PRINTS" id="PR01021">
    <property type="entry name" value="OMPADOMAIN"/>
</dbReference>
<dbReference type="Gene3D" id="3.30.1330.60">
    <property type="entry name" value="OmpA-like domain"/>
    <property type="match status" value="1"/>
</dbReference>
<keyword evidence="8" id="KW-1185">Reference proteome</keyword>
<dbReference type="PANTHER" id="PTHR30329:SF21">
    <property type="entry name" value="LIPOPROTEIN YIAD-RELATED"/>
    <property type="match status" value="1"/>
</dbReference>
<comment type="caution">
    <text evidence="7">The sequence shown here is derived from an EMBL/GenBank/DDBJ whole genome shotgun (WGS) entry which is preliminary data.</text>
</comment>
<evidence type="ECO:0000256" key="3">
    <source>
        <dbReference type="ARBA" id="ARBA00023237"/>
    </source>
</evidence>
<dbReference type="CDD" id="cd07185">
    <property type="entry name" value="OmpA_C-like"/>
    <property type="match status" value="1"/>
</dbReference>
<dbReference type="EMBL" id="BMLB01000007">
    <property type="protein sequence ID" value="GGK80370.1"/>
    <property type="molecule type" value="Genomic_DNA"/>
</dbReference>
<accession>A0ABQ2FC94</accession>
<evidence type="ECO:0000313" key="8">
    <source>
        <dbReference type="Proteomes" id="UP000662111"/>
    </source>
</evidence>
<evidence type="ECO:0000256" key="2">
    <source>
        <dbReference type="ARBA" id="ARBA00023136"/>
    </source>
</evidence>
<dbReference type="Proteomes" id="UP000662111">
    <property type="component" value="Unassembled WGS sequence"/>
</dbReference>
<evidence type="ECO:0000256" key="1">
    <source>
        <dbReference type="ARBA" id="ARBA00004442"/>
    </source>
</evidence>
<dbReference type="SUPFAM" id="SSF103088">
    <property type="entry name" value="OmpA-like"/>
    <property type="match status" value="1"/>
</dbReference>
<dbReference type="InterPro" id="IPR050330">
    <property type="entry name" value="Bact_OuterMem_StrucFunc"/>
</dbReference>
<evidence type="ECO:0000313" key="7">
    <source>
        <dbReference type="EMBL" id="GGK80370.1"/>
    </source>
</evidence>
<feature type="compositionally biased region" description="Polar residues" evidence="5">
    <location>
        <begin position="340"/>
        <end position="356"/>
    </location>
</feature>